<dbReference type="NCBIfam" id="NF038319">
    <property type="entry name" value="DISARM_DrmC_I"/>
    <property type="match status" value="1"/>
</dbReference>
<comment type="caution">
    <text evidence="2">The sequence shown here is derived from an EMBL/GenBank/DDBJ whole genome shotgun (WGS) entry which is preliminary data.</text>
</comment>
<accession>A0ABY0KNW5</accession>
<dbReference type="InterPro" id="IPR047955">
    <property type="entry name" value="DrmC-like"/>
</dbReference>
<dbReference type="Gene3D" id="3.30.870.10">
    <property type="entry name" value="Endonuclease Chain A"/>
    <property type="match status" value="1"/>
</dbReference>
<proteinExistence type="predicted"/>
<dbReference type="Pfam" id="PF13091">
    <property type="entry name" value="PLDc_2"/>
    <property type="match status" value="1"/>
</dbReference>
<dbReference type="EMBL" id="FMCQ01000005">
    <property type="protein sequence ID" value="SCE95024.1"/>
    <property type="molecule type" value="Genomic_DNA"/>
</dbReference>
<dbReference type="Proteomes" id="UP000199405">
    <property type="component" value="Unassembled WGS sequence"/>
</dbReference>
<keyword evidence="3" id="KW-1185">Reference proteome</keyword>
<reference evidence="2 3" key="1">
    <citation type="submission" date="2016-06" db="EMBL/GenBank/DDBJ databases">
        <authorList>
            <person name="Varghese N."/>
            <person name="Submissions Spin"/>
        </authorList>
    </citation>
    <scope>NUCLEOTIDE SEQUENCE [LARGE SCALE GENOMIC DNA]</scope>
    <source>
        <strain evidence="2 3">DSM 45142</strain>
    </source>
</reference>
<evidence type="ECO:0000313" key="3">
    <source>
        <dbReference type="Proteomes" id="UP000199405"/>
    </source>
</evidence>
<evidence type="ECO:0000259" key="1">
    <source>
        <dbReference type="PROSITE" id="PS50035"/>
    </source>
</evidence>
<dbReference type="SUPFAM" id="SSF56024">
    <property type="entry name" value="Phospholipase D/nuclease"/>
    <property type="match status" value="1"/>
</dbReference>
<dbReference type="InterPro" id="IPR001736">
    <property type="entry name" value="PLipase_D/transphosphatidylase"/>
</dbReference>
<name>A0ABY0KNW5_9ACTN</name>
<evidence type="ECO:0000313" key="2">
    <source>
        <dbReference type="EMBL" id="SCE95024.1"/>
    </source>
</evidence>
<dbReference type="PROSITE" id="PS50035">
    <property type="entry name" value="PLD"/>
    <property type="match status" value="1"/>
</dbReference>
<dbReference type="GeneID" id="93471175"/>
<protein>
    <submittedName>
        <fullName evidence="2">PLD-like domain-containing protein</fullName>
    </submittedName>
</protein>
<dbReference type="RefSeq" id="WP_091422815.1">
    <property type="nucleotide sequence ID" value="NZ_FMCQ01000005.1"/>
</dbReference>
<organism evidence="2 3">
    <name type="scientific">Micromonospora tulbaghiae</name>
    <dbReference type="NCBI Taxonomy" id="479978"/>
    <lineage>
        <taxon>Bacteria</taxon>
        <taxon>Bacillati</taxon>
        <taxon>Actinomycetota</taxon>
        <taxon>Actinomycetes</taxon>
        <taxon>Micromonosporales</taxon>
        <taxon>Micromonosporaceae</taxon>
        <taxon>Micromonospora</taxon>
    </lineage>
</organism>
<feature type="domain" description="PLD phosphodiesterase" evidence="1">
    <location>
        <begin position="195"/>
        <end position="222"/>
    </location>
</feature>
<sequence length="263" mass="27709">MKEIVEAVAAVGRLVPHQQALAALTEALAGRERADPVAVGALRVAAARTPVVQAAVERLCDAWRGTPGIRGAMVAGMLAAAHRAAAVERETIRVEPVVTGPQSRHVPLRATRQAFESVAVAALEELLVLTYSAHTDSRIRTALTAAAERGVRVRVLLETTRADGGTLHAPALDALAGLPAQFFVWDPNRRPRQGARASMHAKGIVADRHSAFVTSANLSGNAFDTNIEVGVRIVGGDLPARLRDHFDALVANAVLVPVTPGQN</sequence>
<dbReference type="InterPro" id="IPR025202">
    <property type="entry name" value="PLD-like_dom"/>
</dbReference>
<gene>
    <name evidence="2" type="ORF">GA0070562_4438</name>
</gene>